<evidence type="ECO:0000313" key="1">
    <source>
        <dbReference type="EMBL" id="MDY0409969.1"/>
    </source>
</evidence>
<evidence type="ECO:0000313" key="2">
    <source>
        <dbReference type="Proteomes" id="UP001275315"/>
    </source>
</evidence>
<protein>
    <submittedName>
        <fullName evidence="1">Uncharacterized protein</fullName>
    </submittedName>
</protein>
<reference evidence="1 2" key="1">
    <citation type="submission" date="2023-10" db="EMBL/GenBank/DDBJ databases">
        <title>Virgibacillus soli CC-YMP-6 genome.</title>
        <authorList>
            <person name="Miliotis G."/>
            <person name="Sengupta P."/>
            <person name="Hameed A."/>
            <person name="Chuvochina M."/>
            <person name="Mcdonagh F."/>
            <person name="Simpson A.C."/>
            <person name="Singh N.K."/>
            <person name="Rekha P.D."/>
            <person name="Raman K."/>
            <person name="Hugenholtz P."/>
            <person name="Venkateswaran K."/>
        </authorList>
    </citation>
    <scope>NUCLEOTIDE SEQUENCE [LARGE SCALE GENOMIC DNA]</scope>
    <source>
        <strain evidence="1 2">CC-YMP-6</strain>
    </source>
</reference>
<name>A0ABU5CUB5_9BACI</name>
<accession>A0ABU5CUB5</accession>
<proteinExistence type="predicted"/>
<dbReference type="EMBL" id="JAWDIQ010000003">
    <property type="protein sequence ID" value="MDY0409969.1"/>
    <property type="molecule type" value="Genomic_DNA"/>
</dbReference>
<dbReference type="Proteomes" id="UP001275315">
    <property type="component" value="Unassembled WGS sequence"/>
</dbReference>
<sequence>MDNVITYLKALASGIGKQDEDTMYSFYAIAHNQLKTQAEREAFRYGTLAMLADVGKMRIRAALYRRKFRKAMDKLR</sequence>
<gene>
    <name evidence="1" type="ORF">RWD45_17020</name>
</gene>
<keyword evidence="2" id="KW-1185">Reference proteome</keyword>
<dbReference type="RefSeq" id="WP_320380826.1">
    <property type="nucleotide sequence ID" value="NZ_JAWDIQ010000003.1"/>
</dbReference>
<comment type="caution">
    <text evidence="1">The sequence shown here is derived from an EMBL/GenBank/DDBJ whole genome shotgun (WGS) entry which is preliminary data.</text>
</comment>
<organism evidence="1 2">
    <name type="scientific">Paracerasibacillus soli</name>
    <dbReference type="NCBI Taxonomy" id="480284"/>
    <lineage>
        <taxon>Bacteria</taxon>
        <taxon>Bacillati</taxon>
        <taxon>Bacillota</taxon>
        <taxon>Bacilli</taxon>
        <taxon>Bacillales</taxon>
        <taxon>Bacillaceae</taxon>
        <taxon>Paracerasibacillus</taxon>
    </lineage>
</organism>